<dbReference type="CDD" id="cd02440">
    <property type="entry name" value="AdoMet_MTases"/>
    <property type="match status" value="1"/>
</dbReference>
<dbReference type="AlphaFoldDB" id="M5Q2G6"/>
<reference evidence="2 3" key="1">
    <citation type="journal article" date="2013" name="Genome Announc.">
        <title>Draft Genome Sequence for Desulfovibrio africanus Strain PCS.</title>
        <authorList>
            <person name="Brown S.D."/>
            <person name="Utturkar S.M."/>
            <person name="Arkin A.P."/>
            <person name="Deutschbauer A.M."/>
            <person name="Elias D.A."/>
            <person name="Hazen T.C."/>
            <person name="Chakraborty R."/>
        </authorList>
    </citation>
    <scope>NUCLEOTIDE SEQUENCE [LARGE SCALE GENOMIC DNA]</scope>
    <source>
        <strain evidence="2 3">PCS</strain>
    </source>
</reference>
<comment type="caution">
    <text evidence="2">The sequence shown here is derived from an EMBL/GenBank/DDBJ whole genome shotgun (WGS) entry which is preliminary data.</text>
</comment>
<dbReference type="Gene3D" id="3.40.50.150">
    <property type="entry name" value="Vaccinia Virus protein VP39"/>
    <property type="match status" value="1"/>
</dbReference>
<dbReference type="InterPro" id="IPR013216">
    <property type="entry name" value="Methyltransf_11"/>
</dbReference>
<name>M5Q2G6_DESAF</name>
<gene>
    <name evidence="2" type="ORF">PCS_00734</name>
</gene>
<sequence length="288" mass="32707">MVEIDFAQLSYSNQREHLAKYMADPEKRMCANTWFREDTVDAWRHRRMYEMLDPLLTGDPGSSWLTVGDGRWGKDARYIHKKGGKVCATDITPNLLEHAKAIGFIPEYSVENAEKLSFANGSYDYVLCKEAFHHFPRPMIALYEMLRVATKGIVLIEPNDNGADGFEECGNYVYSLSRREIVKVALALSYPCVAIKGFNDCFIRGVEHEKLSAQSYLLKKTIHRIEAMDKACREGTCDYFMLATVFFIEKPNQEVIDKLNKDGFALMELKANPLLDKLAISADTTSSS</sequence>
<protein>
    <submittedName>
        <fullName evidence="2">Methylase involved in ubiquinone/menaquinone biosynthesis</fullName>
    </submittedName>
</protein>
<dbReference type="GO" id="GO:0032259">
    <property type="term" value="P:methylation"/>
    <property type="evidence" value="ECO:0007669"/>
    <property type="project" value="UniProtKB-KW"/>
</dbReference>
<keyword evidence="2" id="KW-0808">Transferase</keyword>
<dbReference type="PATRIC" id="fig|1262666.3.peg.738"/>
<dbReference type="EMBL" id="AOSV01000004">
    <property type="protein sequence ID" value="EMG38436.1"/>
    <property type="molecule type" value="Genomic_DNA"/>
</dbReference>
<dbReference type="SUPFAM" id="SSF53335">
    <property type="entry name" value="S-adenosyl-L-methionine-dependent methyltransferases"/>
    <property type="match status" value="1"/>
</dbReference>
<dbReference type="RefSeq" id="WP_005984183.1">
    <property type="nucleotide sequence ID" value="NZ_AOSV01000004.1"/>
</dbReference>
<dbReference type="OrthoDB" id="262045at2"/>
<dbReference type="InterPro" id="IPR029063">
    <property type="entry name" value="SAM-dependent_MTases_sf"/>
</dbReference>
<dbReference type="Proteomes" id="UP000011922">
    <property type="component" value="Unassembled WGS sequence"/>
</dbReference>
<dbReference type="Pfam" id="PF08241">
    <property type="entry name" value="Methyltransf_11"/>
    <property type="match status" value="1"/>
</dbReference>
<evidence type="ECO:0000259" key="1">
    <source>
        <dbReference type="Pfam" id="PF08241"/>
    </source>
</evidence>
<proteinExistence type="predicted"/>
<evidence type="ECO:0000313" key="2">
    <source>
        <dbReference type="EMBL" id="EMG38436.1"/>
    </source>
</evidence>
<evidence type="ECO:0000313" key="3">
    <source>
        <dbReference type="Proteomes" id="UP000011922"/>
    </source>
</evidence>
<keyword evidence="2" id="KW-0489">Methyltransferase</keyword>
<feature type="domain" description="Methyltransferase type 11" evidence="1">
    <location>
        <begin position="66"/>
        <end position="152"/>
    </location>
</feature>
<keyword evidence="2" id="KW-0830">Ubiquinone</keyword>
<dbReference type="GO" id="GO:0008757">
    <property type="term" value="F:S-adenosylmethionine-dependent methyltransferase activity"/>
    <property type="evidence" value="ECO:0007669"/>
    <property type="project" value="InterPro"/>
</dbReference>
<accession>M5Q2G6</accession>
<dbReference type="PANTHER" id="PTHR43591">
    <property type="entry name" value="METHYLTRANSFERASE"/>
    <property type="match status" value="1"/>
</dbReference>
<organism evidence="2 3">
    <name type="scientific">Desulfocurvibacter africanus PCS</name>
    <dbReference type="NCBI Taxonomy" id="1262666"/>
    <lineage>
        <taxon>Bacteria</taxon>
        <taxon>Pseudomonadati</taxon>
        <taxon>Thermodesulfobacteriota</taxon>
        <taxon>Desulfovibrionia</taxon>
        <taxon>Desulfovibrionales</taxon>
        <taxon>Desulfovibrionaceae</taxon>
        <taxon>Desulfocurvibacter</taxon>
    </lineage>
</organism>